<name>A0A0D0L5Q2_VARPD</name>
<sequence length="79" mass="8876">MSMEFLRVISEQRLPYVVHTPADIDRLRVLRAADLVTAFIPPSERTPDERAIRQLAQVESITAKGKLALNKATSAFIEL</sequence>
<reference evidence="1 2" key="1">
    <citation type="submission" date="2014-12" db="EMBL/GenBank/DDBJ databases">
        <title>16Stimator: statistical estimation of ribosomal gene copy numbers from draft genome assemblies.</title>
        <authorList>
            <person name="Perisin M.A."/>
            <person name="Vetter M."/>
            <person name="Gilbert J.A."/>
            <person name="Bergelson J."/>
        </authorList>
    </citation>
    <scope>NUCLEOTIDE SEQUENCE [LARGE SCALE GENOMIC DNA]</scope>
    <source>
        <strain evidence="1 2">MEDvA23</strain>
    </source>
</reference>
<dbReference type="AlphaFoldDB" id="A0A0D0L5Q2"/>
<dbReference type="OrthoDB" id="8854270at2"/>
<comment type="caution">
    <text evidence="1">The sequence shown here is derived from an EMBL/GenBank/DDBJ whole genome shotgun (WGS) entry which is preliminary data.</text>
</comment>
<dbReference type="EMBL" id="JXQQ01000020">
    <property type="protein sequence ID" value="KIQ33722.1"/>
    <property type="molecule type" value="Genomic_DNA"/>
</dbReference>
<evidence type="ECO:0000313" key="1">
    <source>
        <dbReference type="EMBL" id="KIQ33722.1"/>
    </source>
</evidence>
<evidence type="ECO:0000313" key="2">
    <source>
        <dbReference type="Proteomes" id="UP000032067"/>
    </source>
</evidence>
<dbReference type="RefSeq" id="WP_042578634.1">
    <property type="nucleotide sequence ID" value="NZ_JXQQ01000020.1"/>
</dbReference>
<gene>
    <name evidence="1" type="ORF">RT97_10085</name>
</gene>
<proteinExistence type="predicted"/>
<protein>
    <submittedName>
        <fullName evidence="1">Uncharacterized protein</fullName>
    </submittedName>
</protein>
<accession>A0A0D0L5Q2</accession>
<dbReference type="Proteomes" id="UP000032067">
    <property type="component" value="Unassembled WGS sequence"/>
</dbReference>
<organism evidence="1 2">
    <name type="scientific">Variovorax paradoxus</name>
    <dbReference type="NCBI Taxonomy" id="34073"/>
    <lineage>
        <taxon>Bacteria</taxon>
        <taxon>Pseudomonadati</taxon>
        <taxon>Pseudomonadota</taxon>
        <taxon>Betaproteobacteria</taxon>
        <taxon>Burkholderiales</taxon>
        <taxon>Comamonadaceae</taxon>
        <taxon>Variovorax</taxon>
    </lineage>
</organism>